<dbReference type="PROSITE" id="PS50112">
    <property type="entry name" value="PAS"/>
    <property type="match status" value="1"/>
</dbReference>
<dbReference type="SMART" id="SM00387">
    <property type="entry name" value="HATPase_c"/>
    <property type="match status" value="1"/>
</dbReference>
<name>A0AAU7U6P6_9DEIO</name>
<dbReference type="InterPro" id="IPR013656">
    <property type="entry name" value="PAS_4"/>
</dbReference>
<dbReference type="CDD" id="cd16921">
    <property type="entry name" value="HATPase_FilI-like"/>
    <property type="match status" value="1"/>
</dbReference>
<evidence type="ECO:0000256" key="1">
    <source>
        <dbReference type="ARBA" id="ARBA00000085"/>
    </source>
</evidence>
<evidence type="ECO:0000256" key="3">
    <source>
        <dbReference type="ARBA" id="ARBA00022553"/>
    </source>
</evidence>
<dbReference type="SMART" id="SM00065">
    <property type="entry name" value="GAF"/>
    <property type="match status" value="4"/>
</dbReference>
<sequence length="1052" mass="115256">MTRPPQVPVPDALVSLLDRSPDPFFSLDPHGVFVYANAAAAAMVHLTPADLIGRSLEADFGFAFSPTWLDASRCAQAEQRPVQYDAFNPAFGGWVQVQVVPGASGLGVHIRNVTEQHRTAALQRFTAALTSVQVVDDVVKALMHEATTAAGALTGSLVVPSADGEHLQLLDEVNYPAALRARFERFPLSLDIPVCDAARRRVPVFISGEQFDRAYPDAVGVRGEQTRSLAALPLLLNGTLWGVLSLSFQEERHFDEPERTFLQTLVTLATQALIRVNATVYHQQQAELLGTLNRVNRLVSAELDLGTLVQAVTDASVELTGAAFGAFFYNVVNQRQESYTLYTLSGAPREAFAGFPMPRNTQVFGPTFAGDGVMRVADITQDPRYGHNAPHHGMPEGHLPVRSYLAVPVVSRRGEVLGGLFFGHPEPGVFDDRAEQLALGLATQTAVALDNARLYQQLQDSHTQLEGRVRQRTEELEAQATSLDAFAALTEAVGSETNVRALARQAIAVLRTRFPDDAVGYYAPDGPVWTLREWSDNMDPAVVRSLQAGLPSDTPAITSVLRTRTPVYVDGWDADREQVERSEGFGAVGAFPLVVEGDVLGILSMGRTGTSCWTERDKALFGAVGRSFTLALERAAQTTHMEAQRDALDARSRALEAFALLTRDLTTAGDSLALVRRAQEILMSLLPEGYALYWQPEQARWVSRSQVGQLGDPDLQRAVDAGLLRGHTAPLDRAWQTRQPVFEDTSTQGADTDPDVAPHVRAAAMLPVLVNGAVHGLLGVGVLVQRQWTPMDQAVLETVSRSLGLALEGAESAQALRLRTRDLERSNAELERFAYVASHDLQEPLRTVASFAELIDLRYSAVLDERGRRYLHLVSDGAQRMKTLIDDLLVFSRLGAVHEPQQQVALHDPLREALRGLQAAVEHSGAVVTHDPLPSVNGSPSQLTQLFQNLLGNAIKFRREDVPPEIHVAARREPDGWRLTVQDNGIGFEPQYAERVFQMFQRLHMRQHYAGNGMGLAIVRKIVEHHGGRIWVDTRPGEGSAFHFTLPHQSAQ</sequence>
<dbReference type="Gene3D" id="1.10.287.130">
    <property type="match status" value="1"/>
</dbReference>
<dbReference type="RefSeq" id="WP_350241819.1">
    <property type="nucleotide sequence ID" value="NZ_CP158298.1"/>
</dbReference>
<dbReference type="InterPro" id="IPR036890">
    <property type="entry name" value="HATPase_C_sf"/>
</dbReference>
<keyword evidence="4" id="KW-0808">Transferase</keyword>
<feature type="domain" description="Histidine kinase" evidence="6">
    <location>
        <begin position="836"/>
        <end position="1050"/>
    </location>
</feature>
<dbReference type="PROSITE" id="PS50109">
    <property type="entry name" value="HIS_KIN"/>
    <property type="match status" value="1"/>
</dbReference>
<dbReference type="AlphaFoldDB" id="A0AAU7U6P6"/>
<dbReference type="Gene3D" id="3.30.565.10">
    <property type="entry name" value="Histidine kinase-like ATPase, C-terminal domain"/>
    <property type="match status" value="1"/>
</dbReference>
<reference evidence="8" key="1">
    <citation type="submission" date="2024-06" db="EMBL/GenBank/DDBJ databases">
        <title>Draft Genome Sequence of Deinococcus sonorensis Type Strain KR-87, a Biofilm Producing Representative of the Genus Deinococcus.</title>
        <authorList>
            <person name="Boren L.S."/>
            <person name="Grosso R.A."/>
            <person name="Hugenberg-Cox A.N."/>
            <person name="Hill J.T.E."/>
            <person name="Albert C.M."/>
            <person name="Tuohy J.M."/>
        </authorList>
    </citation>
    <scope>NUCLEOTIDE SEQUENCE</scope>
    <source>
        <strain evidence="8">KR-87</strain>
        <plasmid evidence="8">pDson03</plasmid>
    </source>
</reference>
<dbReference type="PANTHER" id="PTHR43304">
    <property type="entry name" value="PHYTOCHROME-LIKE PROTEIN CPH1"/>
    <property type="match status" value="1"/>
</dbReference>
<dbReference type="InterPro" id="IPR005467">
    <property type="entry name" value="His_kinase_dom"/>
</dbReference>
<feature type="domain" description="PAS" evidence="7">
    <location>
        <begin position="9"/>
        <end position="60"/>
    </location>
</feature>
<dbReference type="InterPro" id="IPR003594">
    <property type="entry name" value="HATPase_dom"/>
</dbReference>
<dbReference type="Pfam" id="PF08448">
    <property type="entry name" value="PAS_4"/>
    <property type="match status" value="1"/>
</dbReference>
<keyword evidence="8" id="KW-0614">Plasmid</keyword>
<dbReference type="SUPFAM" id="SSF55874">
    <property type="entry name" value="ATPase domain of HSP90 chaperone/DNA topoisomerase II/histidine kinase"/>
    <property type="match status" value="1"/>
</dbReference>
<dbReference type="SUPFAM" id="SSF55781">
    <property type="entry name" value="GAF domain-like"/>
    <property type="match status" value="4"/>
</dbReference>
<dbReference type="InterPro" id="IPR029016">
    <property type="entry name" value="GAF-like_dom_sf"/>
</dbReference>
<dbReference type="PANTHER" id="PTHR43304:SF1">
    <property type="entry name" value="PAC DOMAIN-CONTAINING PROTEIN"/>
    <property type="match status" value="1"/>
</dbReference>
<dbReference type="Pfam" id="PF13185">
    <property type="entry name" value="GAF_2"/>
    <property type="match status" value="3"/>
</dbReference>
<evidence type="ECO:0000256" key="2">
    <source>
        <dbReference type="ARBA" id="ARBA00012438"/>
    </source>
</evidence>
<dbReference type="SMART" id="SM00091">
    <property type="entry name" value="PAS"/>
    <property type="match status" value="1"/>
</dbReference>
<dbReference type="SMART" id="SM00388">
    <property type="entry name" value="HisKA"/>
    <property type="match status" value="1"/>
</dbReference>
<keyword evidence="3" id="KW-0597">Phosphoprotein</keyword>
<dbReference type="SUPFAM" id="SSF55785">
    <property type="entry name" value="PYP-like sensor domain (PAS domain)"/>
    <property type="match status" value="1"/>
</dbReference>
<dbReference type="InterPro" id="IPR004358">
    <property type="entry name" value="Sig_transdc_His_kin-like_C"/>
</dbReference>
<dbReference type="Pfam" id="PF02518">
    <property type="entry name" value="HATPase_c"/>
    <property type="match status" value="1"/>
</dbReference>
<dbReference type="Pfam" id="PF01590">
    <property type="entry name" value="GAF"/>
    <property type="match status" value="1"/>
</dbReference>
<dbReference type="FunFam" id="3.30.565.10:FF:000006">
    <property type="entry name" value="Sensor histidine kinase WalK"/>
    <property type="match status" value="1"/>
</dbReference>
<dbReference type="InterPro" id="IPR003018">
    <property type="entry name" value="GAF"/>
</dbReference>
<comment type="catalytic activity">
    <reaction evidence="1">
        <text>ATP + protein L-histidine = ADP + protein N-phospho-L-histidine.</text>
        <dbReference type="EC" id="2.7.13.3"/>
    </reaction>
</comment>
<dbReference type="PRINTS" id="PR00344">
    <property type="entry name" value="BCTRLSENSOR"/>
</dbReference>
<dbReference type="InterPro" id="IPR003661">
    <property type="entry name" value="HisK_dim/P_dom"/>
</dbReference>
<dbReference type="InterPro" id="IPR035965">
    <property type="entry name" value="PAS-like_dom_sf"/>
</dbReference>
<dbReference type="InterPro" id="IPR036097">
    <property type="entry name" value="HisK_dim/P_sf"/>
</dbReference>
<dbReference type="Gene3D" id="3.30.450.20">
    <property type="entry name" value="PAS domain"/>
    <property type="match status" value="1"/>
</dbReference>
<proteinExistence type="predicted"/>
<dbReference type="GO" id="GO:0000155">
    <property type="term" value="F:phosphorelay sensor kinase activity"/>
    <property type="evidence" value="ECO:0007669"/>
    <property type="project" value="InterPro"/>
</dbReference>
<evidence type="ECO:0000256" key="5">
    <source>
        <dbReference type="ARBA" id="ARBA00022777"/>
    </source>
</evidence>
<organism evidence="8">
    <name type="scientific">Deinococcus sonorensis KR-87</name>
    <dbReference type="NCBI Taxonomy" id="694439"/>
    <lineage>
        <taxon>Bacteria</taxon>
        <taxon>Thermotogati</taxon>
        <taxon>Deinococcota</taxon>
        <taxon>Deinococci</taxon>
        <taxon>Deinococcales</taxon>
        <taxon>Deinococcaceae</taxon>
        <taxon>Deinococcus</taxon>
    </lineage>
</organism>
<accession>A0AAU7U6P6</accession>
<evidence type="ECO:0000259" key="6">
    <source>
        <dbReference type="PROSITE" id="PS50109"/>
    </source>
</evidence>
<protein>
    <recommendedName>
        <fullName evidence="2">histidine kinase</fullName>
        <ecNumber evidence="2">2.7.13.3</ecNumber>
    </recommendedName>
</protein>
<dbReference type="EMBL" id="CP158298">
    <property type="protein sequence ID" value="XBV83937.1"/>
    <property type="molecule type" value="Genomic_DNA"/>
</dbReference>
<dbReference type="InterPro" id="IPR000014">
    <property type="entry name" value="PAS"/>
</dbReference>
<dbReference type="InterPro" id="IPR052162">
    <property type="entry name" value="Sensor_kinase/Photoreceptor"/>
</dbReference>
<evidence type="ECO:0000256" key="4">
    <source>
        <dbReference type="ARBA" id="ARBA00022679"/>
    </source>
</evidence>
<dbReference type="EC" id="2.7.13.3" evidence="2"/>
<dbReference type="CDD" id="cd00082">
    <property type="entry name" value="HisKA"/>
    <property type="match status" value="1"/>
</dbReference>
<keyword evidence="5" id="KW-0418">Kinase</keyword>
<dbReference type="Pfam" id="PF00512">
    <property type="entry name" value="HisKA"/>
    <property type="match status" value="1"/>
</dbReference>
<evidence type="ECO:0000259" key="7">
    <source>
        <dbReference type="PROSITE" id="PS50112"/>
    </source>
</evidence>
<geneLocation type="plasmid" evidence="8">
    <name>pDson03</name>
</geneLocation>
<dbReference type="SUPFAM" id="SSF47384">
    <property type="entry name" value="Homodimeric domain of signal transducing histidine kinase"/>
    <property type="match status" value="1"/>
</dbReference>
<dbReference type="KEGG" id="dsc:ABOD76_04410"/>
<dbReference type="Gene3D" id="3.30.450.40">
    <property type="match status" value="4"/>
</dbReference>
<gene>
    <name evidence="8" type="ORF">ABOD76_04410</name>
</gene>
<evidence type="ECO:0000313" key="8">
    <source>
        <dbReference type="EMBL" id="XBV83937.1"/>
    </source>
</evidence>